<dbReference type="InterPro" id="IPR011989">
    <property type="entry name" value="ARM-like"/>
</dbReference>
<comment type="subcellular location">
    <subcellularLocation>
        <location evidence="1">Endomembrane system</location>
    </subcellularLocation>
</comment>
<feature type="region of interest" description="Disordered" evidence="6">
    <location>
        <begin position="263"/>
        <end position="294"/>
    </location>
</feature>
<name>A0A1Y2A2F2_9PLEO</name>
<evidence type="ECO:0000313" key="9">
    <source>
        <dbReference type="Proteomes" id="UP000193144"/>
    </source>
</evidence>
<reference evidence="8 9" key="1">
    <citation type="submission" date="2016-07" db="EMBL/GenBank/DDBJ databases">
        <title>Pervasive Adenine N6-methylation of Active Genes in Fungi.</title>
        <authorList>
            <consortium name="DOE Joint Genome Institute"/>
            <person name="Mondo S.J."/>
            <person name="Dannebaum R.O."/>
            <person name="Kuo R.C."/>
            <person name="Labutti K."/>
            <person name="Haridas S."/>
            <person name="Kuo A."/>
            <person name="Salamov A."/>
            <person name="Ahrendt S.R."/>
            <person name="Lipzen A."/>
            <person name="Sullivan W."/>
            <person name="Andreopoulos W.B."/>
            <person name="Clum A."/>
            <person name="Lindquist E."/>
            <person name="Daum C."/>
            <person name="Ramamoorthy G.K."/>
            <person name="Gryganskyi A."/>
            <person name="Culley D."/>
            <person name="Magnuson J.K."/>
            <person name="James T.Y."/>
            <person name="O'Malley M.A."/>
            <person name="Stajich J.E."/>
            <person name="Spatafora J.W."/>
            <person name="Visel A."/>
            <person name="Grigoriev I.V."/>
        </authorList>
    </citation>
    <scope>NUCLEOTIDE SEQUENCE [LARGE SCALE GENOMIC DNA]</scope>
    <source>
        <strain evidence="8 9">CBS 115471</strain>
    </source>
</reference>
<protein>
    <submittedName>
        <fullName evidence="8">Adaptin N terminal region-domain-containing protein</fullName>
    </submittedName>
</protein>
<dbReference type="InterPro" id="IPR016024">
    <property type="entry name" value="ARM-type_fold"/>
</dbReference>
<feature type="domain" description="Clathrin/coatomer adaptor adaptin-like N-terminal" evidence="7">
    <location>
        <begin position="39"/>
        <end position="660"/>
    </location>
</feature>
<dbReference type="OrthoDB" id="10254310at2759"/>
<dbReference type="Gene3D" id="1.25.10.10">
    <property type="entry name" value="Leucine-rich Repeat Variant"/>
    <property type="match status" value="1"/>
</dbReference>
<dbReference type="InterPro" id="IPR026739">
    <property type="entry name" value="AP_beta"/>
</dbReference>
<feature type="compositionally biased region" description="Low complexity" evidence="6">
    <location>
        <begin position="263"/>
        <end position="273"/>
    </location>
</feature>
<dbReference type="GO" id="GO:0030123">
    <property type="term" value="C:AP-3 adaptor complex"/>
    <property type="evidence" value="ECO:0007669"/>
    <property type="project" value="InterPro"/>
</dbReference>
<dbReference type="GO" id="GO:0012505">
    <property type="term" value="C:endomembrane system"/>
    <property type="evidence" value="ECO:0007669"/>
    <property type="project" value="UniProtKB-SubCell"/>
</dbReference>
<accession>A0A1Y2A2F2</accession>
<keyword evidence="4" id="KW-0653">Protein transport</keyword>
<gene>
    <name evidence="8" type="ORF">BCR34DRAFT_597420</name>
</gene>
<evidence type="ECO:0000256" key="1">
    <source>
        <dbReference type="ARBA" id="ARBA00004308"/>
    </source>
</evidence>
<feature type="compositionally biased region" description="Basic and acidic residues" evidence="6">
    <location>
        <begin position="719"/>
        <end position="732"/>
    </location>
</feature>
<evidence type="ECO:0000256" key="4">
    <source>
        <dbReference type="ARBA" id="ARBA00022927"/>
    </source>
</evidence>
<dbReference type="PIRSF" id="PIRSF037096">
    <property type="entry name" value="AP3_complex_beta"/>
    <property type="match status" value="1"/>
</dbReference>
<feature type="compositionally biased region" description="Acidic residues" evidence="6">
    <location>
        <begin position="795"/>
        <end position="841"/>
    </location>
</feature>
<dbReference type="EMBL" id="MCFA01000016">
    <property type="protein sequence ID" value="ORY16711.1"/>
    <property type="molecule type" value="Genomic_DNA"/>
</dbReference>
<dbReference type="Proteomes" id="UP000193144">
    <property type="component" value="Unassembled WGS sequence"/>
</dbReference>
<organism evidence="8 9">
    <name type="scientific">Clohesyomyces aquaticus</name>
    <dbReference type="NCBI Taxonomy" id="1231657"/>
    <lineage>
        <taxon>Eukaryota</taxon>
        <taxon>Fungi</taxon>
        <taxon>Dikarya</taxon>
        <taxon>Ascomycota</taxon>
        <taxon>Pezizomycotina</taxon>
        <taxon>Dothideomycetes</taxon>
        <taxon>Pleosporomycetidae</taxon>
        <taxon>Pleosporales</taxon>
        <taxon>Lindgomycetaceae</taxon>
        <taxon>Clohesyomyces</taxon>
    </lineage>
</organism>
<comment type="caution">
    <text evidence="8">The sequence shown here is derived from an EMBL/GenBank/DDBJ whole genome shotgun (WGS) entry which is preliminary data.</text>
</comment>
<feature type="compositionally biased region" description="Acidic residues" evidence="6">
    <location>
        <begin position="282"/>
        <end position="294"/>
    </location>
</feature>
<dbReference type="InterPro" id="IPR026740">
    <property type="entry name" value="AP3_beta"/>
</dbReference>
<dbReference type="Pfam" id="PF01602">
    <property type="entry name" value="Adaptin_N"/>
    <property type="match status" value="1"/>
</dbReference>
<sequence>MHPSTYAHWSLSTARDLTLEAARDASQARKPSTRILPQAQLKKLLDSRSERDVLDGLRRVVTMSSRQPPSQTLPFFTSVIKNIASPSLPVKKLVYIYLLQHAEHEPDTALLSINTIQKSLTDSNPQLRALALRVMSGIRVPVISQIVSLGIKRGAGDMSPYVRRAAALAIPKCYSLDPSTEPQLLEYLSTLLGDKQYFVTGAAVAAFLEICPSRLDLIHPHYRSLIRKLVDMDEWGQLATLHLMLTYARKCFPRRTKKVKKAASNANNNAKTVKPTKGFYDSDSETDSSQDQETEEVLVVDLDLELLLKACQPLLHSRNSAVVIAVARTYLYLGTPAYLATAIGPLISLLRSASDLQHIALYNVVQVCLAYPEPFVKYYTHFLVHSTDAPHIWQLKLELLSLIFPHAPPRLQSLILAELSQFSHSGSQDPGLVREAVRAIGRCAQSSVTTPKTSARCLRLLLAHIGSADAHLVAESLEVIRHLIQRDPDNHRTTVVRLAKHLDAATSPQARASIIWLVGEFAGLDPENNIAADVLRILAKGFADEAEPAKLQIVLLAAKVYVHYLNSRPQPSVEKQQKVAEPPKPSPSLLADYHEEGGFRDPHLEPDHQTSETDQSQNTEEPDKVHPIEALYQYILLLTRYDTSYDLRDRARVYKALLATPSSTQLASLLLLAPKPVPQTPSPSETRKGYVLGSASLVVGEEGGVGGLKGYEDLPPWVKEGEEPDPRLREEPGSAGGSVYEAGRSATASERLDAVVKSGRGGELASSPGRGLNGVGVGGSAGAPSTAKEKTLDQWLEEESGSEEEETDDDDEEEEETDEGESSEEEETESEDDEEDDRLMK</sequence>
<feature type="region of interest" description="Disordered" evidence="6">
    <location>
        <begin position="710"/>
        <end position="841"/>
    </location>
</feature>
<feature type="compositionally biased region" description="Basic and acidic residues" evidence="6">
    <location>
        <begin position="592"/>
        <end position="611"/>
    </location>
</feature>
<evidence type="ECO:0000313" key="8">
    <source>
        <dbReference type="EMBL" id="ORY16711.1"/>
    </source>
</evidence>
<proteinExistence type="inferred from homology"/>
<dbReference type="SUPFAM" id="SSF48371">
    <property type="entry name" value="ARM repeat"/>
    <property type="match status" value="1"/>
</dbReference>
<evidence type="ECO:0000256" key="3">
    <source>
        <dbReference type="ARBA" id="ARBA00022448"/>
    </source>
</evidence>
<dbReference type="GO" id="GO:0016192">
    <property type="term" value="P:vesicle-mediated transport"/>
    <property type="evidence" value="ECO:0007669"/>
    <property type="project" value="InterPro"/>
</dbReference>
<evidence type="ECO:0000259" key="7">
    <source>
        <dbReference type="Pfam" id="PF01602"/>
    </source>
</evidence>
<dbReference type="InterPro" id="IPR002553">
    <property type="entry name" value="Clathrin/coatomer_adapt-like_N"/>
</dbReference>
<evidence type="ECO:0000256" key="6">
    <source>
        <dbReference type="SAM" id="MobiDB-lite"/>
    </source>
</evidence>
<keyword evidence="9" id="KW-1185">Reference proteome</keyword>
<feature type="compositionally biased region" description="Gly residues" evidence="6">
    <location>
        <begin position="771"/>
        <end position="781"/>
    </location>
</feature>
<dbReference type="STRING" id="1231657.A0A1Y2A2F2"/>
<feature type="region of interest" description="Disordered" evidence="6">
    <location>
        <begin position="571"/>
        <end position="624"/>
    </location>
</feature>
<comment type="similarity">
    <text evidence="2">Belongs to the adaptor complexes large subunit family.</text>
</comment>
<keyword evidence="5" id="KW-0472">Membrane</keyword>
<keyword evidence="3" id="KW-0813">Transport</keyword>
<dbReference type="GO" id="GO:0006886">
    <property type="term" value="P:intracellular protein transport"/>
    <property type="evidence" value="ECO:0007669"/>
    <property type="project" value="InterPro"/>
</dbReference>
<evidence type="ECO:0000256" key="5">
    <source>
        <dbReference type="ARBA" id="ARBA00023136"/>
    </source>
</evidence>
<dbReference type="PANTHER" id="PTHR11134">
    <property type="entry name" value="ADAPTOR COMPLEX SUBUNIT BETA FAMILY MEMBER"/>
    <property type="match status" value="1"/>
</dbReference>
<evidence type="ECO:0000256" key="2">
    <source>
        <dbReference type="ARBA" id="ARBA00006613"/>
    </source>
</evidence>
<dbReference type="AlphaFoldDB" id="A0A1Y2A2F2"/>